<evidence type="ECO:0000256" key="3">
    <source>
        <dbReference type="ARBA" id="ARBA00022729"/>
    </source>
</evidence>
<dbReference type="InterPro" id="IPR003282">
    <property type="entry name" value="T3SS_SctJ"/>
</dbReference>
<feature type="chain" id="PRO_5011019952" description="Lipoprotein" evidence="8">
    <location>
        <begin position="18"/>
        <end position="253"/>
    </location>
</feature>
<evidence type="ECO:0000256" key="5">
    <source>
        <dbReference type="ARBA" id="ARBA00023139"/>
    </source>
</evidence>
<evidence type="ECO:0000256" key="4">
    <source>
        <dbReference type="ARBA" id="ARBA00023136"/>
    </source>
</evidence>
<accession>A0A0D9AN35</accession>
<evidence type="ECO:0000256" key="6">
    <source>
        <dbReference type="ARBA" id="ARBA00023237"/>
    </source>
</evidence>
<evidence type="ECO:0000256" key="2">
    <source>
        <dbReference type="ARBA" id="ARBA00009509"/>
    </source>
</evidence>
<evidence type="ECO:0000259" key="9">
    <source>
        <dbReference type="Pfam" id="PF01514"/>
    </source>
</evidence>
<comment type="similarity">
    <text evidence="2 8">Belongs to the YscJ lipoprotein family.</text>
</comment>
<feature type="signal peptide" evidence="8">
    <location>
        <begin position="1"/>
        <end position="17"/>
    </location>
</feature>
<evidence type="ECO:0000256" key="7">
    <source>
        <dbReference type="ARBA" id="ARBA00023288"/>
    </source>
</evidence>
<evidence type="ECO:0000313" key="10">
    <source>
        <dbReference type="EMBL" id="KJH82152.1"/>
    </source>
</evidence>
<feature type="domain" description="Flagellar M-ring N-terminal" evidence="9">
    <location>
        <begin position="20"/>
        <end position="184"/>
    </location>
</feature>
<keyword evidence="6 8" id="KW-0998">Cell outer membrane</keyword>
<keyword evidence="3 8" id="KW-0732">Signal</keyword>
<dbReference type="NCBIfam" id="TIGR02544">
    <property type="entry name" value="III_secr_YscJ"/>
    <property type="match status" value="1"/>
</dbReference>
<dbReference type="AlphaFoldDB" id="A0A0D9AN35"/>
<keyword evidence="8" id="KW-0812">Transmembrane</keyword>
<dbReference type="OrthoDB" id="115186at2"/>
<keyword evidence="7 8" id="KW-0449">Lipoprotein</keyword>
<name>A0A0D9AN35_STUST</name>
<proteinExistence type="inferred from homology"/>
<evidence type="ECO:0000256" key="1">
    <source>
        <dbReference type="ARBA" id="ARBA00004459"/>
    </source>
</evidence>
<dbReference type="InterPro" id="IPR043427">
    <property type="entry name" value="YscJ/FliF"/>
</dbReference>
<comment type="subcellular location">
    <subcellularLocation>
        <location evidence="1">Cell outer membrane</location>
        <topology evidence="1">Lipid-anchor</topology>
    </subcellularLocation>
</comment>
<dbReference type="PANTHER" id="PTHR30046:SF2">
    <property type="entry name" value="YOP PROTEINS TRANSLOCATION LIPOPROTEIN J"/>
    <property type="match status" value="1"/>
</dbReference>
<protein>
    <recommendedName>
        <fullName evidence="8">Lipoprotein</fullName>
    </recommendedName>
</protein>
<organism evidence="10 11">
    <name type="scientific">Stutzerimonas stutzeri</name>
    <name type="common">Pseudomonas stutzeri</name>
    <dbReference type="NCBI Taxonomy" id="316"/>
    <lineage>
        <taxon>Bacteria</taxon>
        <taxon>Pseudomonadati</taxon>
        <taxon>Pseudomonadota</taxon>
        <taxon>Gammaproteobacteria</taxon>
        <taxon>Pseudomonadales</taxon>
        <taxon>Pseudomonadaceae</taxon>
        <taxon>Stutzerimonas</taxon>
    </lineage>
</organism>
<keyword evidence="4 8" id="KW-0472">Membrane</keyword>
<reference evidence="10 11" key="1">
    <citation type="submission" date="2015-02" db="EMBL/GenBank/DDBJ databases">
        <title>Draft genome sequence of Pseudomonas stutzeri NT0128 isolated from wheat (Triticum turgidum) rhizosphere.</title>
        <authorList>
            <person name="Tovi N."/>
            <person name="Frenk S."/>
            <person name="Hadar Y."/>
            <person name="Minz D."/>
        </authorList>
    </citation>
    <scope>NUCLEOTIDE SEQUENCE [LARGE SCALE GENOMIC DNA]</scope>
    <source>
        <strain evidence="10 11">NT0128</strain>
    </source>
</reference>
<dbReference type="PANTHER" id="PTHR30046">
    <property type="entry name" value="FLAGELLAR M-RING PROTEIN"/>
    <property type="match status" value="1"/>
</dbReference>
<gene>
    <name evidence="10" type="ORF">UF78_10485</name>
</gene>
<keyword evidence="5 8" id="KW-0564">Palmitate</keyword>
<dbReference type="PROSITE" id="PS51257">
    <property type="entry name" value="PROKAR_LIPOPROTEIN"/>
    <property type="match status" value="1"/>
</dbReference>
<dbReference type="Gene3D" id="3.30.70.1530">
    <property type="entry name" value="Hypothetical protein rpa1041"/>
    <property type="match status" value="1"/>
</dbReference>
<dbReference type="EMBL" id="JYHV01000016">
    <property type="protein sequence ID" value="KJH82152.1"/>
    <property type="molecule type" value="Genomic_DNA"/>
</dbReference>
<dbReference type="Proteomes" id="UP000032487">
    <property type="component" value="Unassembled WGS sequence"/>
</dbReference>
<comment type="caution">
    <text evidence="10">The sequence shown here is derived from an EMBL/GenBank/DDBJ whole genome shotgun (WGS) entry which is preliminary data.</text>
</comment>
<dbReference type="InterPro" id="IPR045851">
    <property type="entry name" value="AMP-bd_C_sf"/>
</dbReference>
<evidence type="ECO:0000256" key="8">
    <source>
        <dbReference type="RuleBase" id="RU364102"/>
    </source>
</evidence>
<dbReference type="Pfam" id="PF01514">
    <property type="entry name" value="YscJ_FliF"/>
    <property type="match status" value="1"/>
</dbReference>
<dbReference type="Gene3D" id="3.30.300.30">
    <property type="match status" value="1"/>
</dbReference>
<sequence>MRLRLIPLFALMLLLQACDTELYSDLEQREANRMVAVLLERGIAADRVMQKDGRLTVTVDKRRFADAVSLLEDAGLPEQSFTNLGEVFQNNGLVSSPVQERAQMIYALSEELSHTVSQVDGVLSARVHVVLPDNDLLKRNTVPSSASVFIRHEPGLDINRLLPQVKTLVANGISGLSYEGVSVIPVEAPAPVERATEPLVRFFGITLQQASLDQARWVFGSLLLAVLALAGVCIWLLRRPAGGARVYPLVPRT</sequence>
<dbReference type="PATRIC" id="fig|316.101.peg.4570"/>
<feature type="transmembrane region" description="Helical" evidence="8">
    <location>
        <begin position="217"/>
        <end position="237"/>
    </location>
</feature>
<dbReference type="RefSeq" id="WP_045162144.1">
    <property type="nucleotide sequence ID" value="NZ_JYHV01000016.1"/>
</dbReference>
<dbReference type="PRINTS" id="PR01338">
    <property type="entry name" value="TYPE3OMKPROT"/>
</dbReference>
<dbReference type="GO" id="GO:0009279">
    <property type="term" value="C:cell outer membrane"/>
    <property type="evidence" value="ECO:0007669"/>
    <property type="project" value="UniProtKB-SubCell"/>
</dbReference>
<evidence type="ECO:0000313" key="11">
    <source>
        <dbReference type="Proteomes" id="UP000032487"/>
    </source>
</evidence>
<keyword evidence="8" id="KW-1133">Transmembrane helix</keyword>
<dbReference type="InterPro" id="IPR006182">
    <property type="entry name" value="FliF_N_dom"/>
</dbReference>
<dbReference type="GO" id="GO:0009306">
    <property type="term" value="P:protein secretion"/>
    <property type="evidence" value="ECO:0007669"/>
    <property type="project" value="InterPro"/>
</dbReference>